<evidence type="ECO:0008006" key="4">
    <source>
        <dbReference type="Google" id="ProtNLM"/>
    </source>
</evidence>
<dbReference type="EMBL" id="FOXM01000004">
    <property type="protein sequence ID" value="SFP67684.1"/>
    <property type="molecule type" value="Genomic_DNA"/>
</dbReference>
<dbReference type="GO" id="GO:0015074">
    <property type="term" value="P:DNA integration"/>
    <property type="evidence" value="ECO:0007669"/>
    <property type="project" value="InterPro"/>
</dbReference>
<name>A0A1I5SA95_9GAMM</name>
<dbReference type="SUPFAM" id="SSF56349">
    <property type="entry name" value="DNA breaking-rejoining enzymes"/>
    <property type="match status" value="1"/>
</dbReference>
<dbReference type="GO" id="GO:0003677">
    <property type="term" value="F:DNA binding"/>
    <property type="evidence" value="ECO:0007669"/>
    <property type="project" value="InterPro"/>
</dbReference>
<protein>
    <recommendedName>
        <fullName evidence="4">Phage integrase family protein</fullName>
    </recommendedName>
</protein>
<keyword evidence="3" id="KW-1185">Reference proteome</keyword>
<organism evidence="2 3">
    <name type="scientific">Geopseudomonas sagittaria</name>
    <dbReference type="NCBI Taxonomy" id="1135990"/>
    <lineage>
        <taxon>Bacteria</taxon>
        <taxon>Pseudomonadati</taxon>
        <taxon>Pseudomonadota</taxon>
        <taxon>Gammaproteobacteria</taxon>
        <taxon>Pseudomonadales</taxon>
        <taxon>Pseudomonadaceae</taxon>
        <taxon>Geopseudomonas</taxon>
    </lineage>
</organism>
<evidence type="ECO:0000256" key="1">
    <source>
        <dbReference type="ARBA" id="ARBA00023172"/>
    </source>
</evidence>
<accession>A0A1I5SA95</accession>
<dbReference type="InterPro" id="IPR011010">
    <property type="entry name" value="DNA_brk_join_enz"/>
</dbReference>
<dbReference type="Proteomes" id="UP000243084">
    <property type="component" value="Unassembled WGS sequence"/>
</dbReference>
<keyword evidence="1" id="KW-0233">DNA recombination</keyword>
<dbReference type="AlphaFoldDB" id="A0A1I5SA95"/>
<dbReference type="OrthoDB" id="8533280at2"/>
<gene>
    <name evidence="2" type="ORF">SAMN05216229_104275</name>
</gene>
<sequence>MKKKQLYTVYENVSIPDHVRYVGGAKFVKFRVVKRLAFLSWPNGKPCVAANHWLTSVSSSTTGSTTATYAAHVSHLIRFCFSKKISFHQLSDGLLHELVEDLICERSREDPSLFARHNNHVRQIIRTCISFLFWYQDNFFVGRDGRLIGVLSDNPKIVVKLKRTSRVVYFEHSSLPPKEALQSDKNPMPDEYIERIQDEILRRREISEKGAGSSDLVNQRARYIYERRIFVVWIMKRTGLRPEEMHEIPVHENANVLAELRIKIPTKKRRRNTPPVRSFPIMARDAMHFTRYMRAREAFTSFLKVLDPGYIDCGALLLNEHGRAVRKESLTKDFERLSKGAGLESTKSCFSMFRHRFITREIVVHLKEFMSGGSSAREMMTDAVLKSIAKRIASKTGHGSPESIWAYFDIAWDYIGLWGSADAALLAIDSMESVKEELVRTRHDVAMGDVNDFQEIKKRLISLERELESIKSSVVKGVRV</sequence>
<evidence type="ECO:0000313" key="2">
    <source>
        <dbReference type="EMBL" id="SFP67684.1"/>
    </source>
</evidence>
<reference evidence="3" key="1">
    <citation type="submission" date="2016-10" db="EMBL/GenBank/DDBJ databases">
        <authorList>
            <person name="Varghese N."/>
            <person name="Submissions S."/>
        </authorList>
    </citation>
    <scope>NUCLEOTIDE SEQUENCE [LARGE SCALE GENOMIC DNA]</scope>
    <source>
        <strain evidence="3">JCM 18195</strain>
    </source>
</reference>
<evidence type="ECO:0000313" key="3">
    <source>
        <dbReference type="Proteomes" id="UP000243084"/>
    </source>
</evidence>
<dbReference type="GO" id="GO:0006310">
    <property type="term" value="P:DNA recombination"/>
    <property type="evidence" value="ECO:0007669"/>
    <property type="project" value="UniProtKB-KW"/>
</dbReference>
<proteinExistence type="predicted"/>
<dbReference type="InterPro" id="IPR013762">
    <property type="entry name" value="Integrase-like_cat_sf"/>
</dbReference>
<dbReference type="Gene3D" id="1.10.443.10">
    <property type="entry name" value="Intergrase catalytic core"/>
    <property type="match status" value="1"/>
</dbReference>
<dbReference type="RefSeq" id="WP_139231029.1">
    <property type="nucleotide sequence ID" value="NZ_FOXM01000004.1"/>
</dbReference>